<proteinExistence type="predicted"/>
<comment type="caution">
    <text evidence="2">The sequence shown here is derived from an EMBL/GenBank/DDBJ whole genome shotgun (WGS) entry which is preliminary data.</text>
</comment>
<evidence type="ECO:0000313" key="3">
    <source>
        <dbReference type="Proteomes" id="UP001233999"/>
    </source>
</evidence>
<protein>
    <submittedName>
        <fullName evidence="2">Uncharacterized protein</fullName>
    </submittedName>
</protein>
<feature type="transmembrane region" description="Helical" evidence="1">
    <location>
        <begin position="55"/>
        <end position="77"/>
    </location>
</feature>
<evidence type="ECO:0000313" key="2">
    <source>
        <dbReference type="EMBL" id="KAJ9585440.1"/>
    </source>
</evidence>
<keyword evidence="1" id="KW-1133">Transmembrane helix</keyword>
<evidence type="ECO:0000256" key="1">
    <source>
        <dbReference type="SAM" id="Phobius"/>
    </source>
</evidence>
<sequence>CDIIYVDFHFYPLDVVKVTFGGLVLHSNAFFFFCLPTFLFPGLSSHISRYLEHVLIPEVSLLVMFISFRSIFLWQIYIMCKEGMRFWNVTTTTPPFRNFSIPGAQIDWRVGELQ</sequence>
<name>A0AAD7ZRC7_DIPPU</name>
<dbReference type="AlphaFoldDB" id="A0AAD7ZRC7"/>
<keyword evidence="3" id="KW-1185">Reference proteome</keyword>
<organism evidence="2 3">
    <name type="scientific">Diploptera punctata</name>
    <name type="common">Pacific beetle cockroach</name>
    <dbReference type="NCBI Taxonomy" id="6984"/>
    <lineage>
        <taxon>Eukaryota</taxon>
        <taxon>Metazoa</taxon>
        <taxon>Ecdysozoa</taxon>
        <taxon>Arthropoda</taxon>
        <taxon>Hexapoda</taxon>
        <taxon>Insecta</taxon>
        <taxon>Pterygota</taxon>
        <taxon>Neoptera</taxon>
        <taxon>Polyneoptera</taxon>
        <taxon>Dictyoptera</taxon>
        <taxon>Blattodea</taxon>
        <taxon>Blaberoidea</taxon>
        <taxon>Blaberidae</taxon>
        <taxon>Diplopterinae</taxon>
        <taxon>Diploptera</taxon>
    </lineage>
</organism>
<feature type="non-terminal residue" evidence="2">
    <location>
        <position position="114"/>
    </location>
</feature>
<keyword evidence="1" id="KW-0812">Transmembrane</keyword>
<dbReference type="Proteomes" id="UP001233999">
    <property type="component" value="Unassembled WGS sequence"/>
</dbReference>
<feature type="non-terminal residue" evidence="2">
    <location>
        <position position="1"/>
    </location>
</feature>
<reference evidence="2" key="1">
    <citation type="journal article" date="2023" name="IScience">
        <title>Live-bearing cockroach genome reveals convergent evolutionary mechanisms linked to viviparity in insects and beyond.</title>
        <authorList>
            <person name="Fouks B."/>
            <person name="Harrison M.C."/>
            <person name="Mikhailova A.A."/>
            <person name="Marchal E."/>
            <person name="English S."/>
            <person name="Carruthers M."/>
            <person name="Jennings E.C."/>
            <person name="Chiamaka E.L."/>
            <person name="Frigard R.A."/>
            <person name="Pippel M."/>
            <person name="Attardo G.M."/>
            <person name="Benoit J.B."/>
            <person name="Bornberg-Bauer E."/>
            <person name="Tobe S.S."/>
        </authorList>
    </citation>
    <scope>NUCLEOTIDE SEQUENCE</scope>
    <source>
        <strain evidence="2">Stay&amp;Tobe</strain>
    </source>
</reference>
<dbReference type="EMBL" id="JASPKZ010007270">
    <property type="protein sequence ID" value="KAJ9585440.1"/>
    <property type="molecule type" value="Genomic_DNA"/>
</dbReference>
<gene>
    <name evidence="2" type="ORF">L9F63_002748</name>
</gene>
<reference evidence="2" key="2">
    <citation type="submission" date="2023-05" db="EMBL/GenBank/DDBJ databases">
        <authorList>
            <person name="Fouks B."/>
        </authorList>
    </citation>
    <scope>NUCLEOTIDE SEQUENCE</scope>
    <source>
        <strain evidence="2">Stay&amp;Tobe</strain>
        <tissue evidence="2">Testes</tissue>
    </source>
</reference>
<feature type="transmembrane region" description="Helical" evidence="1">
    <location>
        <begin position="20"/>
        <end position="43"/>
    </location>
</feature>
<keyword evidence="1" id="KW-0472">Membrane</keyword>
<accession>A0AAD7ZRC7</accession>